<dbReference type="Pfam" id="PF12900">
    <property type="entry name" value="Pyridox_ox_2"/>
    <property type="match status" value="1"/>
</dbReference>
<keyword evidence="3" id="KW-1185">Reference proteome</keyword>
<evidence type="ECO:0000313" key="2">
    <source>
        <dbReference type="EMBL" id="GLV60485.1"/>
    </source>
</evidence>
<sequence length="195" mass="23069">MPKDYSPEKTPANQQRRPQNARDDEWTRDFLLRGQVAYVATHWDEQPFINPTMYWYDPDQHRIFFHSNRKGRMRANSERHQQVCLAVSEFGRLLPSNIALEFSIQYASVIVYGRLQILEDSDERRYALDGLIHKYFPQFSPGREYRPITDTELLRTSVYAIAIDSWSGKENWADQAGQSDDWPRLPEDLLNENRD</sequence>
<name>A0ABQ6G4J6_9CHLR</name>
<dbReference type="Gene3D" id="2.30.110.10">
    <property type="entry name" value="Electron Transport, Fmn-binding Protein, Chain A"/>
    <property type="match status" value="1"/>
</dbReference>
<dbReference type="Proteomes" id="UP001344906">
    <property type="component" value="Unassembled WGS sequence"/>
</dbReference>
<proteinExistence type="predicted"/>
<protein>
    <submittedName>
        <fullName evidence="2">NimA protein</fullName>
    </submittedName>
</protein>
<reference evidence="2 3" key="1">
    <citation type="submission" date="2023-02" db="EMBL/GenBank/DDBJ databases">
        <title>Dictyobacter halimunensis sp. nov., a new member of the class Ktedonobacteria from forest soil in a geothermal area.</title>
        <authorList>
            <person name="Rachmania M.K."/>
            <person name="Ningsih F."/>
            <person name="Sakai Y."/>
            <person name="Yabe S."/>
            <person name="Yokota A."/>
            <person name="Sjamsuridzal W."/>
        </authorList>
    </citation>
    <scope>NUCLEOTIDE SEQUENCE [LARGE SCALE GENOMIC DNA]</scope>
    <source>
        <strain evidence="2 3">S3.2.2.5</strain>
    </source>
</reference>
<dbReference type="SUPFAM" id="SSF50475">
    <property type="entry name" value="FMN-binding split barrel"/>
    <property type="match status" value="1"/>
</dbReference>
<organism evidence="2 3">
    <name type="scientific">Dictyobacter halimunensis</name>
    <dbReference type="NCBI Taxonomy" id="3026934"/>
    <lineage>
        <taxon>Bacteria</taxon>
        <taxon>Bacillati</taxon>
        <taxon>Chloroflexota</taxon>
        <taxon>Ktedonobacteria</taxon>
        <taxon>Ktedonobacterales</taxon>
        <taxon>Dictyobacteraceae</taxon>
        <taxon>Dictyobacter</taxon>
    </lineage>
</organism>
<evidence type="ECO:0000256" key="1">
    <source>
        <dbReference type="SAM" id="MobiDB-lite"/>
    </source>
</evidence>
<feature type="region of interest" description="Disordered" evidence="1">
    <location>
        <begin position="172"/>
        <end position="195"/>
    </location>
</feature>
<feature type="region of interest" description="Disordered" evidence="1">
    <location>
        <begin position="1"/>
        <end position="24"/>
    </location>
</feature>
<evidence type="ECO:0000313" key="3">
    <source>
        <dbReference type="Proteomes" id="UP001344906"/>
    </source>
</evidence>
<dbReference type="PANTHER" id="PTHR34071">
    <property type="entry name" value="5-NITROIMIDAZOLE ANTIBIOTICS RESISTANCE PROTEIN, NIMA-FAMILY-RELATED PROTEIN-RELATED"/>
    <property type="match status" value="1"/>
</dbReference>
<gene>
    <name evidence="2" type="ORF">KDH_73040</name>
</gene>
<dbReference type="EMBL" id="BSRI01000002">
    <property type="protein sequence ID" value="GLV60485.1"/>
    <property type="molecule type" value="Genomic_DNA"/>
</dbReference>
<feature type="compositionally biased region" description="Basic and acidic residues" evidence="1">
    <location>
        <begin position="181"/>
        <end position="195"/>
    </location>
</feature>
<dbReference type="InterPro" id="IPR012349">
    <property type="entry name" value="Split_barrel_FMN-bd"/>
</dbReference>
<accession>A0ABQ6G4J6</accession>
<dbReference type="PANTHER" id="PTHR34071:SF2">
    <property type="entry name" value="FLAVIN-NUCLEOTIDE-BINDING PROTEIN"/>
    <property type="match status" value="1"/>
</dbReference>
<dbReference type="RefSeq" id="WP_338257571.1">
    <property type="nucleotide sequence ID" value="NZ_BSRI01000002.1"/>
</dbReference>
<dbReference type="InterPro" id="IPR024747">
    <property type="entry name" value="Pyridox_Oxase-rel"/>
</dbReference>
<comment type="caution">
    <text evidence="2">The sequence shown here is derived from an EMBL/GenBank/DDBJ whole genome shotgun (WGS) entry which is preliminary data.</text>
</comment>